<dbReference type="AlphaFoldDB" id="A0A1K0GEP5"/>
<protein>
    <submittedName>
        <fullName evidence="3">Probable LAGLIDADG endonuclease</fullName>
    </submittedName>
</protein>
<comment type="function">
    <text evidence="1">Mitochondrial DNA endonuclease involved in intron homing.</text>
</comment>
<dbReference type="Gene3D" id="3.10.28.10">
    <property type="entry name" value="Homing endonucleases"/>
    <property type="match status" value="2"/>
</dbReference>
<reference evidence="4" key="1">
    <citation type="submission" date="2016-04" db="EMBL/GenBank/DDBJ databases">
        <authorList>
            <person name="Guldener U."/>
            <person name="Guldener U."/>
        </authorList>
    </citation>
    <scope>NUCLEOTIDE SEQUENCE [LARGE SCALE GENOMIC DNA]</scope>
    <source>
        <strain evidence="4">UB2112</strain>
    </source>
</reference>
<evidence type="ECO:0000256" key="1">
    <source>
        <dbReference type="ARBA" id="ARBA00002670"/>
    </source>
</evidence>
<sequence>MKKITNTRNGYHFNSKYWQDWKARTRGSAPPMIDSKLFQLILGMVLSDATMYRVSHEALVKFEQGGRSPDQKEFLFHLFQECKEYCFMTEPGIRKHIHGAKQGEVKSYWFKTFSHKSRVRACYLGGRSPILWYRRQGRGVIKKTIKAPEGGGTILTHLNVVGLAYWVIGDGSLHREGRVLTLHTQGFSHDENKMISEELNLKAFGGFKSKVVKHKNKFVVQFTTSDANKLHDLIKPHLIPTMQYKLPRKL</sequence>
<name>A0A1K0GEP5_9BASI</name>
<geneLocation type="mitochondrion" evidence="3"/>
<evidence type="ECO:0000259" key="2">
    <source>
        <dbReference type="Pfam" id="PF03161"/>
    </source>
</evidence>
<keyword evidence="3" id="KW-0378">Hydrolase</keyword>
<keyword evidence="3" id="KW-0255">Endonuclease</keyword>
<gene>
    <name evidence="3" type="ORF">UBRO_21236</name>
</gene>
<keyword evidence="3" id="KW-0540">Nuclease</keyword>
<dbReference type="SUPFAM" id="SSF55608">
    <property type="entry name" value="Homing endonucleases"/>
    <property type="match status" value="1"/>
</dbReference>
<dbReference type="GO" id="GO:0004519">
    <property type="term" value="F:endonuclease activity"/>
    <property type="evidence" value="ECO:0007669"/>
    <property type="project" value="UniProtKB-KW"/>
</dbReference>
<feature type="domain" description="Homing endonuclease LAGLIDADG" evidence="2">
    <location>
        <begin position="154"/>
        <end position="230"/>
    </location>
</feature>
<organism evidence="3 4">
    <name type="scientific">Ustilago bromivora</name>
    <dbReference type="NCBI Taxonomy" id="307758"/>
    <lineage>
        <taxon>Eukaryota</taxon>
        <taxon>Fungi</taxon>
        <taxon>Dikarya</taxon>
        <taxon>Basidiomycota</taxon>
        <taxon>Ustilaginomycotina</taxon>
        <taxon>Ustilaginomycetes</taxon>
        <taxon>Ustilaginales</taxon>
        <taxon>Ustilaginaceae</taxon>
        <taxon>Ustilago</taxon>
    </lineage>
</organism>
<dbReference type="EMBL" id="LT558140">
    <property type="protein sequence ID" value="SAM86558.1"/>
    <property type="molecule type" value="Genomic_DNA"/>
</dbReference>
<dbReference type="InterPro" id="IPR004860">
    <property type="entry name" value="LAGLIDADG_dom"/>
</dbReference>
<proteinExistence type="predicted"/>
<feature type="domain" description="Homing endonuclease LAGLIDADG" evidence="2">
    <location>
        <begin position="39"/>
        <end position="116"/>
    </location>
</feature>
<dbReference type="InterPro" id="IPR027434">
    <property type="entry name" value="Homing_endonucl"/>
</dbReference>
<dbReference type="Pfam" id="PF03161">
    <property type="entry name" value="LAGLIDADG_2"/>
    <property type="match status" value="2"/>
</dbReference>
<evidence type="ECO:0000313" key="3">
    <source>
        <dbReference type="EMBL" id="SAM86558.1"/>
    </source>
</evidence>
<accession>A0A1K0GEP5</accession>
<dbReference type="Proteomes" id="UP000179920">
    <property type="component" value="Mitochondrion MITO"/>
</dbReference>
<evidence type="ECO:0000313" key="4">
    <source>
        <dbReference type="Proteomes" id="UP000179920"/>
    </source>
</evidence>